<gene>
    <name evidence="2" type="ORF">SPIL2461_LOCUS10107</name>
</gene>
<feature type="signal peptide" evidence="1">
    <location>
        <begin position="1"/>
        <end position="23"/>
    </location>
</feature>
<dbReference type="Proteomes" id="UP000649617">
    <property type="component" value="Unassembled WGS sequence"/>
</dbReference>
<reference evidence="2" key="1">
    <citation type="submission" date="2021-02" db="EMBL/GenBank/DDBJ databases">
        <authorList>
            <person name="Dougan E. K."/>
            <person name="Rhodes N."/>
            <person name="Thang M."/>
            <person name="Chan C."/>
        </authorList>
    </citation>
    <scope>NUCLEOTIDE SEQUENCE</scope>
</reference>
<evidence type="ECO:0000256" key="1">
    <source>
        <dbReference type="SAM" id="SignalP"/>
    </source>
</evidence>
<dbReference type="EMBL" id="CAJNIZ010018446">
    <property type="protein sequence ID" value="CAE7409902.1"/>
    <property type="molecule type" value="Genomic_DNA"/>
</dbReference>
<feature type="chain" id="PRO_5032831749" evidence="1">
    <location>
        <begin position="24"/>
        <end position="416"/>
    </location>
</feature>
<dbReference type="AlphaFoldDB" id="A0A812QYG6"/>
<comment type="caution">
    <text evidence="2">The sequence shown here is derived from an EMBL/GenBank/DDBJ whole genome shotgun (WGS) entry which is preliminary data.</text>
</comment>
<evidence type="ECO:0000313" key="2">
    <source>
        <dbReference type="EMBL" id="CAE7409902.1"/>
    </source>
</evidence>
<sequence>MGVSFSLVLTSLSLASFLWNSISEDDSPVTWALQALDSFGNAATVLLLSGSHRLPALSQRMSRHVRPVQHRAVPAKEWSPDWQAKVEELSLRGMTLRSLLQFYHEDLPSVQDWMYVPKEHRTRDVVRRVIIPFTSKEETAYAVSALNRDGAQRPAVMVSHNWGNCFKDLLAAVISDALGESCFNLVAQLLEDDCDVLAGILARSSRLDDRYWICAFAVNQHMSICHSNPYDRDPLTTELHPVCNCKCVNISDPDGHSAPSEINKFDEMMSHLANTGGCRQVIAVDRSFDLFSRAWCVAEIAEGRRLHMSQSLKLASKAIIQQRARSLGKLDVRNMRASSETDKELILNKIKNQRSKNIDDFNVELQSLIFDPESGLMATWHAMDSLQQMGEVGRLIRWGLADAGTGKVWRAWETCE</sequence>
<dbReference type="OrthoDB" id="435692at2759"/>
<name>A0A812QYG6_SYMPI</name>
<keyword evidence="1" id="KW-0732">Signal</keyword>
<accession>A0A812QYG6</accession>
<evidence type="ECO:0000313" key="3">
    <source>
        <dbReference type="Proteomes" id="UP000649617"/>
    </source>
</evidence>
<protein>
    <submittedName>
        <fullName evidence="2">Uncharacterized protein</fullName>
    </submittedName>
</protein>
<keyword evidence="3" id="KW-1185">Reference proteome</keyword>
<proteinExistence type="predicted"/>
<organism evidence="2 3">
    <name type="scientific">Symbiodinium pilosum</name>
    <name type="common">Dinoflagellate</name>
    <dbReference type="NCBI Taxonomy" id="2952"/>
    <lineage>
        <taxon>Eukaryota</taxon>
        <taxon>Sar</taxon>
        <taxon>Alveolata</taxon>
        <taxon>Dinophyceae</taxon>
        <taxon>Suessiales</taxon>
        <taxon>Symbiodiniaceae</taxon>
        <taxon>Symbiodinium</taxon>
    </lineage>
</organism>